<sequence length="85" mass="10095">MKKEDKQLLLRKCSLIEYGLETKCRDESEKENVKRIFSKLKELIEKEEITTTLGLEYTANFCFEKSREDESRIEEYAESVKGFFA</sequence>
<dbReference type="AlphaFoldDB" id="A0A4D7JDI5"/>
<reference evidence="1 2" key="1">
    <citation type="submission" date="2018-04" db="EMBL/GenBank/DDBJ databases">
        <title>Complete genome uncultured novel isolate.</title>
        <authorList>
            <person name="Merlino G."/>
        </authorList>
    </citation>
    <scope>NUCLEOTIDE SEQUENCE [LARGE SCALE GENOMIC DNA]</scope>
    <source>
        <strain evidence="2">R1DC9</strain>
    </source>
</reference>
<dbReference type="Proteomes" id="UP000298616">
    <property type="component" value="Chromosome"/>
</dbReference>
<gene>
    <name evidence="1" type="ORF">DCC35_02650</name>
</gene>
<accession>A0A4D7JDI5</accession>
<proteinExistence type="predicted"/>
<evidence type="ECO:0000313" key="2">
    <source>
        <dbReference type="Proteomes" id="UP000298616"/>
    </source>
</evidence>
<protein>
    <submittedName>
        <fullName evidence="1">Uncharacterized protein</fullName>
    </submittedName>
</protein>
<dbReference type="RefSeq" id="WP_137089328.1">
    <property type="nucleotide sequence ID" value="NZ_CP028923.1"/>
</dbReference>
<dbReference type="EMBL" id="CP028923">
    <property type="protein sequence ID" value="QCK13731.1"/>
    <property type="molecule type" value="Genomic_DNA"/>
</dbReference>
<organism evidence="1 2">
    <name type="scientific">Mangrovivirga cuniculi</name>
    <dbReference type="NCBI Taxonomy" id="2715131"/>
    <lineage>
        <taxon>Bacteria</taxon>
        <taxon>Pseudomonadati</taxon>
        <taxon>Bacteroidota</taxon>
        <taxon>Cytophagia</taxon>
        <taxon>Cytophagales</taxon>
        <taxon>Mangrovivirgaceae</taxon>
        <taxon>Mangrovivirga</taxon>
    </lineage>
</organism>
<dbReference type="KEGG" id="fpf:DCC35_02650"/>
<keyword evidence="2" id="KW-1185">Reference proteome</keyword>
<evidence type="ECO:0000313" key="1">
    <source>
        <dbReference type="EMBL" id="QCK13731.1"/>
    </source>
</evidence>
<name>A0A4D7JDI5_9BACT</name>